<gene>
    <name evidence="7 9" type="primary">aroA</name>
    <name evidence="9" type="ORF">ACFSR9_02230</name>
</gene>
<comment type="subcellular location">
    <subcellularLocation>
        <location evidence="7">Cytoplasm</location>
    </subcellularLocation>
</comment>
<evidence type="ECO:0000256" key="3">
    <source>
        <dbReference type="ARBA" id="ARBA00022605"/>
    </source>
</evidence>
<protein>
    <recommendedName>
        <fullName evidence="7">3-phosphoshikimate 1-carboxyvinyltransferase</fullName>
        <ecNumber evidence="7">2.5.1.19</ecNumber>
    </recommendedName>
    <alternativeName>
        <fullName evidence="7">5-enolpyruvylshikimate-3-phosphate synthase</fullName>
        <shortName evidence="7">EPSP synthase</shortName>
        <shortName evidence="7">EPSPS</shortName>
    </alternativeName>
</protein>
<evidence type="ECO:0000313" key="9">
    <source>
        <dbReference type="EMBL" id="MFD2608258.1"/>
    </source>
</evidence>
<organism evidence="9 10">
    <name type="scientific">Deinococcus taklimakanensis</name>
    <dbReference type="NCBI Taxonomy" id="536443"/>
    <lineage>
        <taxon>Bacteria</taxon>
        <taxon>Thermotogati</taxon>
        <taxon>Deinococcota</taxon>
        <taxon>Deinococci</taxon>
        <taxon>Deinococcales</taxon>
        <taxon>Deinococcaceae</taxon>
        <taxon>Deinococcus</taxon>
    </lineage>
</organism>
<dbReference type="InterPro" id="IPR013792">
    <property type="entry name" value="RNA3'P_cycl/enolpyr_Trfase_a/b"/>
</dbReference>
<feature type="binding site" evidence="7">
    <location>
        <position position="356"/>
    </location>
    <ligand>
        <name>phosphoenolpyruvate</name>
        <dbReference type="ChEBI" id="CHEBI:58702"/>
    </ligand>
</feature>
<keyword evidence="5 7" id="KW-0057">Aromatic amino acid biosynthesis</keyword>
<feature type="binding site" evidence="7">
    <location>
        <position position="352"/>
    </location>
    <ligand>
        <name>3-phosphoshikimate</name>
        <dbReference type="ChEBI" id="CHEBI:145989"/>
    </ligand>
</feature>
<dbReference type="CDD" id="cd01556">
    <property type="entry name" value="EPSP_synthase"/>
    <property type="match status" value="1"/>
</dbReference>
<feature type="binding site" evidence="7">
    <location>
        <position position="129"/>
    </location>
    <ligand>
        <name>phosphoenolpyruvate</name>
        <dbReference type="ChEBI" id="CHEBI:58702"/>
    </ligand>
</feature>
<dbReference type="PROSITE" id="PS00104">
    <property type="entry name" value="EPSP_SYNTHASE_1"/>
    <property type="match status" value="1"/>
</dbReference>
<dbReference type="PROSITE" id="PS00885">
    <property type="entry name" value="EPSP_SYNTHASE_2"/>
    <property type="match status" value="1"/>
</dbReference>
<comment type="pathway">
    <text evidence="1 7">Metabolic intermediate biosynthesis; chorismate biosynthesis; chorismate from D-erythrose 4-phosphate and phosphoenolpyruvate: step 6/7.</text>
</comment>
<dbReference type="PANTHER" id="PTHR21090:SF5">
    <property type="entry name" value="PENTAFUNCTIONAL AROM POLYPEPTIDE"/>
    <property type="match status" value="1"/>
</dbReference>
<dbReference type="RefSeq" id="WP_386842628.1">
    <property type="nucleotide sequence ID" value="NZ_JBHUMK010000010.1"/>
</dbReference>
<keyword evidence="4 7" id="KW-0808">Transferase</keyword>
<feature type="active site" description="Proton acceptor" evidence="7">
    <location>
        <position position="325"/>
    </location>
</feature>
<evidence type="ECO:0000256" key="6">
    <source>
        <dbReference type="ARBA" id="ARBA00044633"/>
    </source>
</evidence>
<keyword evidence="7" id="KW-0963">Cytoplasm</keyword>
<sequence>MGTDGMPERFDVVVYPARELRGEIRAQPSKNYTTRYLLAAALSEGETRVVGAATSEDARALLSCLEAWGAGIEHAGDDVTVRGFGASPRAGVTLNPGNAGAVARFLMGVAALTTGTTFVTDYPDSLGQRPQGDLLDALERLGARVSSNGGRLPLSISGPVQGGRGSAVEGSVAEVNAGRSSQYASALMFLGPLLPAGLDLRLSGEIKSHAPLRQTLDTLAAFGVQAQASDDLSRIRIPGGQAYRAGRVLVPGDYPGSAALLAAAATRPGQVRVTNLREHDLQGEREAVAVLRDMGADITRQGDAVTVRGGRPLRAVTRDGDGFTDAVQALTAAAALAGGTTTWHNVSTLRLKECDRITDTRRELERLGVQATETADSLSITGAARIAGGVTADGHGDHRMIMLLTVLGLRAEKPLRIAGAHHIRKSYPLFFRHLEALGARFEYVEASRA</sequence>
<dbReference type="SUPFAM" id="SSF55205">
    <property type="entry name" value="EPT/RTPC-like"/>
    <property type="match status" value="1"/>
</dbReference>
<feature type="binding site" evidence="7">
    <location>
        <position position="425"/>
    </location>
    <ligand>
        <name>phosphoenolpyruvate</name>
        <dbReference type="ChEBI" id="CHEBI:58702"/>
    </ligand>
</feature>
<dbReference type="PANTHER" id="PTHR21090">
    <property type="entry name" value="AROM/DEHYDROQUINATE SYNTHASE"/>
    <property type="match status" value="1"/>
</dbReference>
<keyword evidence="10" id="KW-1185">Reference proteome</keyword>
<dbReference type="PIRSF" id="PIRSF000505">
    <property type="entry name" value="EPSPS"/>
    <property type="match status" value="1"/>
</dbReference>
<evidence type="ECO:0000256" key="7">
    <source>
        <dbReference type="HAMAP-Rule" id="MF_00210"/>
    </source>
</evidence>
<evidence type="ECO:0000256" key="1">
    <source>
        <dbReference type="ARBA" id="ARBA00004811"/>
    </source>
</evidence>
<feature type="binding site" evidence="7">
    <location>
        <position position="181"/>
    </location>
    <ligand>
        <name>3-phosphoshikimate</name>
        <dbReference type="ChEBI" id="CHEBI:145989"/>
    </ligand>
</feature>
<dbReference type="Gene3D" id="3.65.10.10">
    <property type="entry name" value="Enolpyruvate transferase domain"/>
    <property type="match status" value="2"/>
</dbReference>
<feature type="binding site" evidence="7">
    <location>
        <position position="30"/>
    </location>
    <ligand>
        <name>3-phosphoshikimate</name>
        <dbReference type="ChEBI" id="CHEBI:145989"/>
    </ligand>
</feature>
<reference evidence="10" key="1">
    <citation type="journal article" date="2019" name="Int. J. Syst. Evol. Microbiol.">
        <title>The Global Catalogue of Microorganisms (GCM) 10K type strain sequencing project: providing services to taxonomists for standard genome sequencing and annotation.</title>
        <authorList>
            <consortium name="The Broad Institute Genomics Platform"/>
            <consortium name="The Broad Institute Genome Sequencing Center for Infectious Disease"/>
            <person name="Wu L."/>
            <person name="Ma J."/>
        </authorList>
    </citation>
    <scope>NUCLEOTIDE SEQUENCE [LARGE SCALE GENOMIC DNA]</scope>
    <source>
        <strain evidence="10">KCTC 33842</strain>
    </source>
</reference>
<feature type="binding site" evidence="7">
    <location>
        <position position="182"/>
    </location>
    <ligand>
        <name>3-phosphoshikimate</name>
        <dbReference type="ChEBI" id="CHEBI:145989"/>
    </ligand>
</feature>
<proteinExistence type="inferred from homology"/>
<comment type="caution">
    <text evidence="7">Lacks conserved residue(s) required for the propagation of feature annotation.</text>
</comment>
<feature type="binding site" evidence="7">
    <location>
        <position position="35"/>
    </location>
    <ligand>
        <name>3-phosphoshikimate</name>
        <dbReference type="ChEBI" id="CHEBI:145989"/>
    </ligand>
</feature>
<dbReference type="EMBL" id="JBHUMK010000010">
    <property type="protein sequence ID" value="MFD2608258.1"/>
    <property type="molecule type" value="Genomic_DNA"/>
</dbReference>
<comment type="subunit">
    <text evidence="7">Monomer.</text>
</comment>
<feature type="binding site" evidence="7">
    <location>
        <position position="30"/>
    </location>
    <ligand>
        <name>phosphoenolpyruvate</name>
        <dbReference type="ChEBI" id="CHEBI:58702"/>
    </ligand>
</feature>
<dbReference type="InterPro" id="IPR001986">
    <property type="entry name" value="Enolpyruvate_Tfrase_dom"/>
</dbReference>
<comment type="similarity">
    <text evidence="2 7">Belongs to the EPSP synthase family.</text>
</comment>
<dbReference type="HAMAP" id="MF_00210">
    <property type="entry name" value="EPSP_synth"/>
    <property type="match status" value="1"/>
</dbReference>
<dbReference type="InterPro" id="IPR023193">
    <property type="entry name" value="EPSP_synthase_CS"/>
</dbReference>
<evidence type="ECO:0000259" key="8">
    <source>
        <dbReference type="Pfam" id="PF00275"/>
    </source>
</evidence>
<evidence type="ECO:0000256" key="2">
    <source>
        <dbReference type="ARBA" id="ARBA00009948"/>
    </source>
</evidence>
<dbReference type="GO" id="GO:0003866">
    <property type="term" value="F:3-phosphoshikimate 1-carboxyvinyltransferase activity"/>
    <property type="evidence" value="ECO:0007669"/>
    <property type="project" value="UniProtKB-EC"/>
</dbReference>
<comment type="function">
    <text evidence="7">Catalyzes the transfer of the enolpyruvyl moiety of phosphoenolpyruvate (PEP) to the 5-hydroxyl of shikimate-3-phosphate (S3P) to produce enolpyruvyl shikimate-3-phosphate and inorganic phosphate.</text>
</comment>
<comment type="caution">
    <text evidence="9">The sequence shown here is derived from an EMBL/GenBank/DDBJ whole genome shotgun (WGS) entry which is preliminary data.</text>
</comment>
<dbReference type="Proteomes" id="UP001597475">
    <property type="component" value="Unassembled WGS sequence"/>
</dbReference>
<evidence type="ECO:0000256" key="5">
    <source>
        <dbReference type="ARBA" id="ARBA00023141"/>
    </source>
</evidence>
<dbReference type="NCBIfam" id="TIGR01356">
    <property type="entry name" value="aroA"/>
    <property type="match status" value="1"/>
</dbReference>
<dbReference type="InterPro" id="IPR036968">
    <property type="entry name" value="Enolpyruvate_Tfrase_sf"/>
</dbReference>
<evidence type="ECO:0000256" key="4">
    <source>
        <dbReference type="ARBA" id="ARBA00022679"/>
    </source>
</evidence>
<feature type="binding site" evidence="7">
    <location>
        <position position="100"/>
    </location>
    <ligand>
        <name>phosphoenolpyruvate</name>
        <dbReference type="ChEBI" id="CHEBI:58702"/>
    </ligand>
</feature>
<feature type="binding site" evidence="7">
    <location>
        <position position="208"/>
    </location>
    <ligand>
        <name>3-phosphoshikimate</name>
        <dbReference type="ChEBI" id="CHEBI:145989"/>
    </ligand>
</feature>
<dbReference type="EC" id="2.5.1.19" evidence="7"/>
<feature type="binding site" evidence="7">
    <location>
        <position position="325"/>
    </location>
    <ligand>
        <name>3-phosphoshikimate</name>
        <dbReference type="ChEBI" id="CHEBI:145989"/>
    </ligand>
</feature>
<evidence type="ECO:0000313" key="10">
    <source>
        <dbReference type="Proteomes" id="UP001597475"/>
    </source>
</evidence>
<feature type="binding site" evidence="7">
    <location>
        <position position="182"/>
    </location>
    <ligand>
        <name>phosphoenolpyruvate</name>
        <dbReference type="ChEBI" id="CHEBI:58702"/>
    </ligand>
</feature>
<dbReference type="Pfam" id="PF00275">
    <property type="entry name" value="EPSP_synthase"/>
    <property type="match status" value="1"/>
</dbReference>
<feature type="domain" description="Enolpyruvate transferase" evidence="8">
    <location>
        <begin position="16"/>
        <end position="434"/>
    </location>
</feature>
<name>A0ABW5NZL8_9DEIO</name>
<comment type="catalytic activity">
    <reaction evidence="6">
        <text>3-phosphoshikimate + phosphoenolpyruvate = 5-O-(1-carboxyvinyl)-3-phosphoshikimate + phosphate</text>
        <dbReference type="Rhea" id="RHEA:21256"/>
        <dbReference type="ChEBI" id="CHEBI:43474"/>
        <dbReference type="ChEBI" id="CHEBI:57701"/>
        <dbReference type="ChEBI" id="CHEBI:58702"/>
        <dbReference type="ChEBI" id="CHEBI:145989"/>
        <dbReference type="EC" id="2.5.1.19"/>
    </reaction>
    <physiologicalReaction direction="left-to-right" evidence="6">
        <dbReference type="Rhea" id="RHEA:21257"/>
    </physiologicalReaction>
</comment>
<accession>A0ABW5NZL8</accession>
<feature type="binding site" evidence="7">
    <location>
        <position position="180"/>
    </location>
    <ligand>
        <name>3-phosphoshikimate</name>
        <dbReference type="ChEBI" id="CHEBI:145989"/>
    </ligand>
</feature>
<feature type="binding site" evidence="7">
    <location>
        <position position="399"/>
    </location>
    <ligand>
        <name>phosphoenolpyruvate</name>
        <dbReference type="ChEBI" id="CHEBI:58702"/>
    </ligand>
</feature>
<keyword evidence="3 7" id="KW-0028">Amino-acid biosynthesis</keyword>
<dbReference type="InterPro" id="IPR006264">
    <property type="entry name" value="EPSP_synthase"/>
</dbReference>